<feature type="compositionally biased region" description="Acidic residues" evidence="2">
    <location>
        <begin position="1"/>
        <end position="16"/>
    </location>
</feature>
<dbReference type="Proteomes" id="UP000294530">
    <property type="component" value="Unassembled WGS sequence"/>
</dbReference>
<protein>
    <submittedName>
        <fullName evidence="4">Uncharacterized protein</fullName>
    </submittedName>
</protein>
<feature type="region of interest" description="Disordered" evidence="2">
    <location>
        <begin position="1"/>
        <end position="20"/>
    </location>
</feature>
<evidence type="ECO:0000313" key="5">
    <source>
        <dbReference type="Proteomes" id="UP000294530"/>
    </source>
</evidence>
<dbReference type="GeneID" id="94348962"/>
<dbReference type="KEGG" id="blac:94348962"/>
<dbReference type="RefSeq" id="XP_067815794.1">
    <property type="nucleotide sequence ID" value="XM_067963291.1"/>
</dbReference>
<dbReference type="AlphaFoldDB" id="A0A976FGE0"/>
<reference evidence="4 5" key="1">
    <citation type="journal article" date="2021" name="Genome Biol.">
        <title>AFLAP: assembly-free linkage analysis pipeline using k-mers from genome sequencing data.</title>
        <authorList>
            <person name="Fletcher K."/>
            <person name="Zhang L."/>
            <person name="Gil J."/>
            <person name="Han R."/>
            <person name="Cavanaugh K."/>
            <person name="Michelmore R."/>
        </authorList>
    </citation>
    <scope>NUCLEOTIDE SEQUENCE [LARGE SCALE GENOMIC DNA]</scope>
    <source>
        <strain evidence="4 5">SF5</strain>
    </source>
</reference>
<evidence type="ECO:0000313" key="4">
    <source>
        <dbReference type="EMBL" id="TDH66295.1"/>
    </source>
</evidence>
<dbReference type="EMBL" id="SHOA02000018">
    <property type="protein sequence ID" value="TDH66295.1"/>
    <property type="molecule type" value="Genomic_DNA"/>
</dbReference>
<comment type="caution">
    <text evidence="4">The sequence shown here is derived from an EMBL/GenBank/DDBJ whole genome shotgun (WGS) entry which is preliminary data.</text>
</comment>
<name>A0A976FGE0_BRELC</name>
<accession>A0A976FGE0</accession>
<gene>
    <name evidence="4" type="ORF">CCR75_005209</name>
    <name evidence="3" type="ORF">CCR75_005210</name>
</gene>
<reference evidence="4" key="2">
    <citation type="submission" date="2021-07" db="EMBL/GenBank/DDBJ databases">
        <authorList>
            <person name="Fletcher K."/>
        </authorList>
    </citation>
    <scope>NUCLEOTIDE SEQUENCE</scope>
    <source>
        <strain evidence="4">SF5</strain>
    </source>
</reference>
<keyword evidence="5" id="KW-1185">Reference proteome</keyword>
<feature type="coiled-coil region" evidence="1">
    <location>
        <begin position="63"/>
        <end position="99"/>
    </location>
</feature>
<proteinExistence type="predicted"/>
<evidence type="ECO:0000256" key="2">
    <source>
        <dbReference type="SAM" id="MobiDB-lite"/>
    </source>
</evidence>
<sequence length="104" mass="11990">MMEWEESTMTLEEEVKENEVALTEETARIDALEDKEEDICDCERDPGVSNGDWDTFEQAKAMFAAHLNSLKQARDEAKLAEERLRVAAIQEKIRQIKNKNFNGN</sequence>
<keyword evidence="1" id="KW-0175">Coiled coil</keyword>
<dbReference type="OrthoDB" id="125849at2759"/>
<dbReference type="EMBL" id="SHOA02000018">
    <property type="protein sequence ID" value="TDH66081.1"/>
    <property type="molecule type" value="Genomic_DNA"/>
</dbReference>
<evidence type="ECO:0000256" key="1">
    <source>
        <dbReference type="SAM" id="Coils"/>
    </source>
</evidence>
<organism evidence="4 5">
    <name type="scientific">Bremia lactucae</name>
    <name type="common">Lettuce downy mildew</name>
    <dbReference type="NCBI Taxonomy" id="4779"/>
    <lineage>
        <taxon>Eukaryota</taxon>
        <taxon>Sar</taxon>
        <taxon>Stramenopiles</taxon>
        <taxon>Oomycota</taxon>
        <taxon>Peronosporomycetes</taxon>
        <taxon>Peronosporales</taxon>
        <taxon>Peronosporaceae</taxon>
        <taxon>Bremia</taxon>
    </lineage>
</organism>
<evidence type="ECO:0000313" key="3">
    <source>
        <dbReference type="EMBL" id="TDH66081.1"/>
    </source>
</evidence>